<sequence length="85" mass="9964">MEKTFELLDELTHNTVLAFVVTTIIYDERKKISLNTYEYDMPTTMNGTELNGFVNDRRCCFEGKKREGELTMKWILSMMTMGKLP</sequence>
<gene>
    <name evidence="1" type="ORF">KIN20_002282</name>
</gene>
<evidence type="ECO:0000313" key="1">
    <source>
        <dbReference type="EMBL" id="KAJ1347261.1"/>
    </source>
</evidence>
<dbReference type="EMBL" id="JAHQIW010000297">
    <property type="protein sequence ID" value="KAJ1347261.1"/>
    <property type="molecule type" value="Genomic_DNA"/>
</dbReference>
<dbReference type="Proteomes" id="UP001196413">
    <property type="component" value="Unassembled WGS sequence"/>
</dbReference>
<keyword evidence="2" id="KW-1185">Reference proteome</keyword>
<evidence type="ECO:0000313" key="2">
    <source>
        <dbReference type="Proteomes" id="UP001196413"/>
    </source>
</evidence>
<name>A0AAD5QHN6_PARTN</name>
<comment type="caution">
    <text evidence="1">The sequence shown here is derived from an EMBL/GenBank/DDBJ whole genome shotgun (WGS) entry which is preliminary data.</text>
</comment>
<protein>
    <submittedName>
        <fullName evidence="1">Uncharacterized protein</fullName>
    </submittedName>
</protein>
<dbReference type="AlphaFoldDB" id="A0AAD5QHN6"/>
<organism evidence="1 2">
    <name type="scientific">Parelaphostrongylus tenuis</name>
    <name type="common">Meningeal worm</name>
    <dbReference type="NCBI Taxonomy" id="148309"/>
    <lineage>
        <taxon>Eukaryota</taxon>
        <taxon>Metazoa</taxon>
        <taxon>Ecdysozoa</taxon>
        <taxon>Nematoda</taxon>
        <taxon>Chromadorea</taxon>
        <taxon>Rhabditida</taxon>
        <taxon>Rhabditina</taxon>
        <taxon>Rhabditomorpha</taxon>
        <taxon>Strongyloidea</taxon>
        <taxon>Metastrongylidae</taxon>
        <taxon>Parelaphostrongylus</taxon>
    </lineage>
</organism>
<reference evidence="1" key="1">
    <citation type="submission" date="2021-06" db="EMBL/GenBank/DDBJ databases">
        <title>Parelaphostrongylus tenuis whole genome reference sequence.</title>
        <authorList>
            <person name="Garwood T.J."/>
            <person name="Larsen P.A."/>
            <person name="Fountain-Jones N.M."/>
            <person name="Garbe J.R."/>
            <person name="Macchietto M.G."/>
            <person name="Kania S.A."/>
            <person name="Gerhold R.W."/>
            <person name="Richards J.E."/>
            <person name="Wolf T.M."/>
        </authorList>
    </citation>
    <scope>NUCLEOTIDE SEQUENCE</scope>
    <source>
        <strain evidence="1">MNPRO001-30</strain>
        <tissue evidence="1">Meninges</tissue>
    </source>
</reference>
<accession>A0AAD5QHN6</accession>
<proteinExistence type="predicted"/>